<dbReference type="Proteomes" id="UP001186974">
    <property type="component" value="Unassembled WGS sequence"/>
</dbReference>
<keyword evidence="2" id="KW-1185">Reference proteome</keyword>
<protein>
    <submittedName>
        <fullName evidence="1">Uncharacterized protein</fullName>
    </submittedName>
</protein>
<comment type="caution">
    <text evidence="1">The sequence shown here is derived from an EMBL/GenBank/DDBJ whole genome shotgun (WGS) entry which is preliminary data.</text>
</comment>
<dbReference type="EMBL" id="JAWDJW010007954">
    <property type="protein sequence ID" value="KAK3061271.1"/>
    <property type="molecule type" value="Genomic_DNA"/>
</dbReference>
<sequence>MASKDVPPLNVIIVGAGIGGLAAAVALRQQGHQVRLYEKSGFSHEVGAAITLNPNVVGLLERLGVDVDQHGADKEGGLRYYSHKGDLVFKANRQTESAATRYIHRVDLHSALRVAAINQEAEINLKSHIETLDPKTRSITLASGDVLEADVLIGADGMHSFTRQFISQEHSKAMPFGKSTFRFLVPMDRVAADPRAKCFAVKDPISRIWDDKEGRRIVTYPCRSNSELNILVLHPEELRERISSDKTPKQQMLELCSDFNNDVLALLALADDEVLEWRLFDLPALPTWCSGRLALLGDAAHPLLPYAAQGGAQAIEDAVTLSVLLHKGTLPGDVPERLKLYFDARHQRAEYVQQFARTQGAARPGQKEVPDDGAWHEFFKKIFSHDAWGHAEEVLKHSKS</sequence>
<evidence type="ECO:0000313" key="2">
    <source>
        <dbReference type="Proteomes" id="UP001186974"/>
    </source>
</evidence>
<reference evidence="1" key="1">
    <citation type="submission" date="2024-09" db="EMBL/GenBank/DDBJ databases">
        <title>Black Yeasts Isolated from many extreme environments.</title>
        <authorList>
            <person name="Coleine C."/>
            <person name="Stajich J.E."/>
            <person name="Selbmann L."/>
        </authorList>
    </citation>
    <scope>NUCLEOTIDE SEQUENCE</scope>
    <source>
        <strain evidence="1">CCFEE 5737</strain>
    </source>
</reference>
<evidence type="ECO:0000313" key="1">
    <source>
        <dbReference type="EMBL" id="KAK3061271.1"/>
    </source>
</evidence>
<gene>
    <name evidence="1" type="ORF">LTS18_006647</name>
</gene>
<organism evidence="1 2">
    <name type="scientific">Coniosporium uncinatum</name>
    <dbReference type="NCBI Taxonomy" id="93489"/>
    <lineage>
        <taxon>Eukaryota</taxon>
        <taxon>Fungi</taxon>
        <taxon>Dikarya</taxon>
        <taxon>Ascomycota</taxon>
        <taxon>Pezizomycotina</taxon>
        <taxon>Dothideomycetes</taxon>
        <taxon>Dothideomycetes incertae sedis</taxon>
        <taxon>Coniosporium</taxon>
    </lineage>
</organism>
<proteinExistence type="predicted"/>
<accession>A0ACC3D3J2</accession>
<name>A0ACC3D3J2_9PEZI</name>